<evidence type="ECO:0000256" key="5">
    <source>
        <dbReference type="ARBA" id="ARBA00022741"/>
    </source>
</evidence>
<evidence type="ECO:0000256" key="6">
    <source>
        <dbReference type="ARBA" id="ARBA00022777"/>
    </source>
</evidence>
<evidence type="ECO:0000259" key="10">
    <source>
        <dbReference type="PROSITE" id="PS50109"/>
    </source>
</evidence>
<name>A0A4P7XGX1_9ALTE</name>
<keyword evidence="9" id="KW-1133">Transmembrane helix</keyword>
<dbReference type="Proteomes" id="UP000298049">
    <property type="component" value="Chromosome"/>
</dbReference>
<keyword evidence="7" id="KW-0067">ATP-binding</keyword>
<dbReference type="GO" id="GO:0005524">
    <property type="term" value="F:ATP binding"/>
    <property type="evidence" value="ECO:0007669"/>
    <property type="project" value="UniProtKB-KW"/>
</dbReference>
<evidence type="ECO:0000256" key="8">
    <source>
        <dbReference type="ARBA" id="ARBA00023012"/>
    </source>
</evidence>
<dbReference type="NCBIfam" id="TIGR02916">
    <property type="entry name" value="PEP_his_kin"/>
    <property type="match status" value="1"/>
</dbReference>
<feature type="transmembrane region" description="Helical" evidence="9">
    <location>
        <begin position="6"/>
        <end position="23"/>
    </location>
</feature>
<evidence type="ECO:0000313" key="11">
    <source>
        <dbReference type="EMBL" id="QCF26271.1"/>
    </source>
</evidence>
<evidence type="ECO:0000256" key="2">
    <source>
        <dbReference type="ARBA" id="ARBA00012438"/>
    </source>
</evidence>
<dbReference type="InterPro" id="IPR003594">
    <property type="entry name" value="HATPase_dom"/>
</dbReference>
<feature type="transmembrane region" description="Helical" evidence="9">
    <location>
        <begin position="261"/>
        <end position="279"/>
    </location>
</feature>
<dbReference type="PROSITE" id="PS50109">
    <property type="entry name" value="HIS_KIN"/>
    <property type="match status" value="1"/>
</dbReference>
<dbReference type="AlphaFoldDB" id="A0A4P7XGX1"/>
<feature type="transmembrane region" description="Helical" evidence="9">
    <location>
        <begin position="95"/>
        <end position="116"/>
    </location>
</feature>
<accession>A0A4P7XGX1</accession>
<reference evidence="11 12" key="1">
    <citation type="submission" date="2018-07" db="EMBL/GenBank/DDBJ databases">
        <title>Marsedoiliclastica nanhaica gen. nov. sp. nov., a novel marine hydrocarbonoclastic bacterium isolated from an in-situ enriched hydrocarbon-degrading consortium in deep-sea sediment.</title>
        <authorList>
            <person name="Dong C."/>
            <person name="Ma T."/>
            <person name="Liu R."/>
            <person name="Shao Z."/>
        </authorList>
    </citation>
    <scope>NUCLEOTIDE SEQUENCE [LARGE SCALE GENOMIC DNA]</scope>
    <source>
        <strain evidence="12">soil36-7</strain>
    </source>
</reference>
<keyword evidence="3" id="KW-0597">Phosphoprotein</keyword>
<evidence type="ECO:0000256" key="7">
    <source>
        <dbReference type="ARBA" id="ARBA00022840"/>
    </source>
</evidence>
<dbReference type="InterPro" id="IPR005467">
    <property type="entry name" value="His_kinase_dom"/>
</dbReference>
<dbReference type="Gene3D" id="3.30.450.40">
    <property type="match status" value="1"/>
</dbReference>
<dbReference type="KEGG" id="hmi:soil367_10185"/>
<keyword evidence="8" id="KW-0902">Two-component regulatory system</keyword>
<dbReference type="Pfam" id="PF02518">
    <property type="entry name" value="HATPase_c"/>
    <property type="match status" value="1"/>
</dbReference>
<keyword evidence="4 11" id="KW-0808">Transferase</keyword>
<feature type="transmembrane region" description="Helical" evidence="9">
    <location>
        <begin position="161"/>
        <end position="185"/>
    </location>
</feature>
<keyword evidence="12" id="KW-1185">Reference proteome</keyword>
<sequence>MVDFSFVSHLIAAIAFSLLALLVGTRYLRRTTDRALFMSAIVSALWSFAIVAQVLWDQPSFPVRFALELTRDFAWVAVLLALIRDGSQNRLIPPRLKALLGLTAGVFITILVGFSVTDYLTGSALIRGQAAVLGQLVIALLGISLIEQIWRNSMAYGRSSIKYICFGIGGIFVYDFFLYADALLFNQISSPLWDARGSVNAIATPLLAVNMINARKQPIQLQLSRSVVFHAGTLTLAGLYLMVAAAGGYYVRQVGGSWGEALQVLFLSLFISLFVLMMTSTRFRSRLMVFISQNFFDYKYDYREEWLKITEAFSSMTDSPPLTERVVRVIADLVESNAGALWIKDEEGQFTLTSSVNMAPPKHTRIDGDSDLVRFFREREWILDLKEYKQDPVRYNLLEVPDSVMEFHDPWLVIPLYLGRDLYGIALVGSPFARVELNWENFDLIRVVARQVCNFLAQADAQSRLAAAMQFEAVSKASAFMVHDLKTIIAQLSLLARNAPRHRDNPEFIDDMIRTTEHAVKKMSNLVDHIRRPNPEDKTALVNLTELCRELEAHHSVQKPPLSIDLPEEDVWIRADEEQLRTVLSHLIQNARDATHNDGEISLTLKLSTDQVVLFLQDTGAGMTDDFIKTRLFKPFESTKGLTGMGIGAYQAREYFRKLGGSLDVTSEVGVGSCFSIRLQTVRDVEEKESSSATA</sequence>
<evidence type="ECO:0000256" key="4">
    <source>
        <dbReference type="ARBA" id="ARBA00022679"/>
    </source>
</evidence>
<dbReference type="OrthoDB" id="9785691at2"/>
<dbReference type="GO" id="GO:0000155">
    <property type="term" value="F:phosphorelay sensor kinase activity"/>
    <property type="evidence" value="ECO:0007669"/>
    <property type="project" value="InterPro"/>
</dbReference>
<keyword evidence="6 11" id="KW-0418">Kinase</keyword>
<dbReference type="Gene3D" id="3.30.565.10">
    <property type="entry name" value="Histidine kinase-like ATPase, C-terminal domain"/>
    <property type="match status" value="1"/>
</dbReference>
<dbReference type="CDD" id="cd00082">
    <property type="entry name" value="HisKA"/>
    <property type="match status" value="1"/>
</dbReference>
<evidence type="ECO:0000256" key="3">
    <source>
        <dbReference type="ARBA" id="ARBA00022553"/>
    </source>
</evidence>
<dbReference type="PANTHER" id="PTHR43065:SF10">
    <property type="entry name" value="PEROXIDE STRESS-ACTIVATED HISTIDINE KINASE MAK3"/>
    <property type="match status" value="1"/>
</dbReference>
<feature type="domain" description="Histidine kinase" evidence="10">
    <location>
        <begin position="480"/>
        <end position="683"/>
    </location>
</feature>
<evidence type="ECO:0000256" key="9">
    <source>
        <dbReference type="SAM" id="Phobius"/>
    </source>
</evidence>
<dbReference type="SUPFAM" id="SSF55874">
    <property type="entry name" value="ATPase domain of HSP90 chaperone/DNA topoisomerase II/histidine kinase"/>
    <property type="match status" value="1"/>
</dbReference>
<dbReference type="PANTHER" id="PTHR43065">
    <property type="entry name" value="SENSOR HISTIDINE KINASE"/>
    <property type="match status" value="1"/>
</dbReference>
<organism evidence="11 12">
    <name type="scientific">Hydrocarboniclastica marina</name>
    <dbReference type="NCBI Taxonomy" id="2259620"/>
    <lineage>
        <taxon>Bacteria</taxon>
        <taxon>Pseudomonadati</taxon>
        <taxon>Pseudomonadota</taxon>
        <taxon>Gammaproteobacteria</taxon>
        <taxon>Alteromonadales</taxon>
        <taxon>Alteromonadaceae</taxon>
        <taxon>Hydrocarboniclastica</taxon>
    </lineage>
</organism>
<feature type="transmembrane region" description="Helical" evidence="9">
    <location>
        <begin position="227"/>
        <end position="249"/>
    </location>
</feature>
<evidence type="ECO:0000313" key="12">
    <source>
        <dbReference type="Proteomes" id="UP000298049"/>
    </source>
</evidence>
<dbReference type="InterPro" id="IPR003661">
    <property type="entry name" value="HisK_dim/P_dom"/>
</dbReference>
<gene>
    <name evidence="11" type="primary">prsK</name>
    <name evidence="11" type="ORF">soil367_10185</name>
</gene>
<dbReference type="RefSeq" id="WP_136548991.1">
    <property type="nucleotide sequence ID" value="NZ_CP031093.1"/>
</dbReference>
<proteinExistence type="predicted"/>
<dbReference type="InterPro" id="IPR014265">
    <property type="entry name" value="XrtA/PrsK"/>
</dbReference>
<keyword evidence="9" id="KW-0812">Transmembrane</keyword>
<feature type="transmembrane region" description="Helical" evidence="9">
    <location>
        <begin position="35"/>
        <end position="56"/>
    </location>
</feature>
<dbReference type="InterPro" id="IPR029016">
    <property type="entry name" value="GAF-like_dom_sf"/>
</dbReference>
<protein>
    <recommendedName>
        <fullName evidence="2">histidine kinase</fullName>
        <ecNumber evidence="2">2.7.13.3</ecNumber>
    </recommendedName>
</protein>
<dbReference type="EMBL" id="CP031093">
    <property type="protein sequence ID" value="QCF26271.1"/>
    <property type="molecule type" value="Genomic_DNA"/>
</dbReference>
<feature type="transmembrane region" description="Helical" evidence="9">
    <location>
        <begin position="128"/>
        <end position="149"/>
    </location>
</feature>
<keyword evidence="9" id="KW-0472">Membrane</keyword>
<dbReference type="SUPFAM" id="SSF55781">
    <property type="entry name" value="GAF domain-like"/>
    <property type="match status" value="1"/>
</dbReference>
<keyword evidence="5" id="KW-0547">Nucleotide-binding</keyword>
<dbReference type="EC" id="2.7.13.3" evidence="2"/>
<feature type="transmembrane region" description="Helical" evidence="9">
    <location>
        <begin position="62"/>
        <end position="83"/>
    </location>
</feature>
<evidence type="ECO:0000256" key="1">
    <source>
        <dbReference type="ARBA" id="ARBA00000085"/>
    </source>
</evidence>
<comment type="catalytic activity">
    <reaction evidence="1">
        <text>ATP + protein L-histidine = ADP + protein N-phospho-L-histidine.</text>
        <dbReference type="EC" id="2.7.13.3"/>
    </reaction>
</comment>
<dbReference type="InterPro" id="IPR036890">
    <property type="entry name" value="HATPase_C_sf"/>
</dbReference>
<dbReference type="InterPro" id="IPR004358">
    <property type="entry name" value="Sig_transdc_His_kin-like_C"/>
</dbReference>
<dbReference type="SMART" id="SM00387">
    <property type="entry name" value="HATPase_c"/>
    <property type="match status" value="1"/>
</dbReference>
<dbReference type="PRINTS" id="PR00344">
    <property type="entry name" value="BCTRLSENSOR"/>
</dbReference>